<organism evidence="1 2">
    <name type="scientific">Clostridium tetani</name>
    <dbReference type="NCBI Taxonomy" id="1513"/>
    <lineage>
        <taxon>Bacteria</taxon>
        <taxon>Bacillati</taxon>
        <taxon>Bacillota</taxon>
        <taxon>Clostridia</taxon>
        <taxon>Eubacteriales</taxon>
        <taxon>Clostridiaceae</taxon>
        <taxon>Clostridium</taxon>
    </lineage>
</organism>
<dbReference type="RefSeq" id="WP_317724876.1">
    <property type="nucleotide sequence ID" value="NZ_AP026818.1"/>
</dbReference>
<dbReference type="AlphaFoldDB" id="A0ABC8EF32"/>
<evidence type="ECO:0000313" key="2">
    <source>
        <dbReference type="Proteomes" id="UP001321763"/>
    </source>
</evidence>
<dbReference type="EMBL" id="AP026818">
    <property type="protein sequence ID" value="BDR80702.1"/>
    <property type="molecule type" value="Genomic_DNA"/>
</dbReference>
<gene>
    <name evidence="1" type="ORF">K234311028_09480</name>
</gene>
<accession>A0ABC8EF32</accession>
<dbReference type="Proteomes" id="UP001321763">
    <property type="component" value="Chromosome"/>
</dbReference>
<protein>
    <submittedName>
        <fullName evidence="1">Uncharacterized protein</fullName>
    </submittedName>
</protein>
<name>A0ABC8EF32_CLOTA</name>
<reference evidence="1 2" key="1">
    <citation type="submission" date="2022-09" db="EMBL/GenBank/DDBJ databases">
        <title>complete genome sequences of Clostridium tetani str. KHSU-234311-028 isolated from soil.</title>
        <authorList>
            <person name="Sekizuka T."/>
            <person name="Shitada C."/>
            <person name="Takahashi M."/>
            <person name="Kuroda M."/>
        </authorList>
    </citation>
    <scope>NUCLEOTIDE SEQUENCE [LARGE SCALE GENOMIC DNA]</scope>
    <source>
        <strain evidence="1 2">KHSU-234311-028</strain>
    </source>
</reference>
<evidence type="ECO:0000313" key="1">
    <source>
        <dbReference type="EMBL" id="BDR80702.1"/>
    </source>
</evidence>
<sequence length="53" mass="6135">MKINIVIVRICAERIVNGGLNPKTEKVYILDDVTNKEYRKAIEDYILENTPEV</sequence>
<proteinExistence type="predicted"/>